<reference evidence="4 5" key="1">
    <citation type="submission" date="2019-01" db="EMBL/GenBank/DDBJ databases">
        <title>Ktedonosporobacter rubrisoli SCAWS-G2.</title>
        <authorList>
            <person name="Huang Y."/>
            <person name="Yan B."/>
        </authorList>
    </citation>
    <scope>NUCLEOTIDE SEQUENCE [LARGE SCALE GENOMIC DNA]</scope>
    <source>
        <strain evidence="4 5">SCAWS-G2</strain>
    </source>
</reference>
<sequence>MARTHPWKVSEEWWEKVKPLIPAPPFHAKGARSRMPDRQAFAAIIFVLRTGIQWNALPRELGASSTVHDRFQEWERKGFFLRLWQAGLQEYDELEGIEWEWQAVDGAMTKAPFGKDATGANPTDRGKKGTKRSLLTDGAGIPLALIIEGANRHDMKLLCATLDGIVVARPEPTLEQPQHLCLDAGYDYPVNREQVEARKSQPHIRGRGQEKQEKATTPGFRARRWEVERTHSWINRSRRPLVRWEKKEENYLAFLHLACAQLICAKVLVFG</sequence>
<dbReference type="Pfam" id="PF13340">
    <property type="entry name" value="DUF4096"/>
    <property type="match status" value="1"/>
</dbReference>
<gene>
    <name evidence="4" type="ORF">EPA93_19010</name>
</gene>
<dbReference type="RefSeq" id="WP_129889024.1">
    <property type="nucleotide sequence ID" value="NZ_CP035758.1"/>
</dbReference>
<evidence type="ECO:0000259" key="2">
    <source>
        <dbReference type="Pfam" id="PF01609"/>
    </source>
</evidence>
<organism evidence="4 5">
    <name type="scientific">Ktedonosporobacter rubrisoli</name>
    <dbReference type="NCBI Taxonomy" id="2509675"/>
    <lineage>
        <taxon>Bacteria</taxon>
        <taxon>Bacillati</taxon>
        <taxon>Chloroflexota</taxon>
        <taxon>Ktedonobacteria</taxon>
        <taxon>Ktedonobacterales</taxon>
        <taxon>Ktedonosporobacteraceae</taxon>
        <taxon>Ktedonosporobacter</taxon>
    </lineage>
</organism>
<evidence type="ECO:0000259" key="3">
    <source>
        <dbReference type="Pfam" id="PF13340"/>
    </source>
</evidence>
<dbReference type="InterPro" id="IPR002559">
    <property type="entry name" value="Transposase_11"/>
</dbReference>
<dbReference type="OrthoDB" id="156873at2"/>
<dbReference type="Pfam" id="PF01609">
    <property type="entry name" value="DDE_Tnp_1"/>
    <property type="match status" value="1"/>
</dbReference>
<accession>A0A4V0YYZ8</accession>
<dbReference type="KEGG" id="kbs:EPA93_19010"/>
<evidence type="ECO:0000313" key="5">
    <source>
        <dbReference type="Proteomes" id="UP000290365"/>
    </source>
</evidence>
<dbReference type="EMBL" id="CP035758">
    <property type="protein sequence ID" value="QBD77971.1"/>
    <property type="molecule type" value="Genomic_DNA"/>
</dbReference>
<feature type="domain" description="Insertion element IS402-like" evidence="3">
    <location>
        <begin position="10"/>
        <end position="84"/>
    </location>
</feature>
<dbReference type="GO" id="GO:0004803">
    <property type="term" value="F:transposase activity"/>
    <property type="evidence" value="ECO:0007669"/>
    <property type="project" value="InterPro"/>
</dbReference>
<dbReference type="AlphaFoldDB" id="A0A4V0YYZ8"/>
<feature type="domain" description="Transposase IS4-like" evidence="2">
    <location>
        <begin position="103"/>
        <end position="261"/>
    </location>
</feature>
<dbReference type="NCBIfam" id="NF033580">
    <property type="entry name" value="transpos_IS5_3"/>
    <property type="match status" value="1"/>
</dbReference>
<protein>
    <submittedName>
        <fullName evidence="4">IS5 family transposase</fullName>
    </submittedName>
</protein>
<feature type="region of interest" description="Disordered" evidence="1">
    <location>
        <begin position="112"/>
        <end position="133"/>
    </location>
</feature>
<evidence type="ECO:0000313" key="4">
    <source>
        <dbReference type="EMBL" id="QBD77971.1"/>
    </source>
</evidence>
<feature type="region of interest" description="Disordered" evidence="1">
    <location>
        <begin position="197"/>
        <end position="218"/>
    </location>
</feature>
<dbReference type="GO" id="GO:0003677">
    <property type="term" value="F:DNA binding"/>
    <property type="evidence" value="ECO:0007669"/>
    <property type="project" value="InterPro"/>
</dbReference>
<name>A0A4V0YYZ8_KTERU</name>
<dbReference type="GO" id="GO:0006313">
    <property type="term" value="P:DNA transposition"/>
    <property type="evidence" value="ECO:0007669"/>
    <property type="project" value="InterPro"/>
</dbReference>
<evidence type="ECO:0000256" key="1">
    <source>
        <dbReference type="SAM" id="MobiDB-lite"/>
    </source>
</evidence>
<dbReference type="Proteomes" id="UP000290365">
    <property type="component" value="Chromosome"/>
</dbReference>
<dbReference type="InterPro" id="IPR025161">
    <property type="entry name" value="IS402-like_dom"/>
</dbReference>
<dbReference type="PANTHER" id="PTHR30007">
    <property type="entry name" value="PHP DOMAIN PROTEIN"/>
    <property type="match status" value="1"/>
</dbReference>
<keyword evidence="5" id="KW-1185">Reference proteome</keyword>
<proteinExistence type="predicted"/>
<dbReference type="PANTHER" id="PTHR30007:SF0">
    <property type="entry name" value="TRANSPOSASE"/>
    <property type="match status" value="1"/>
</dbReference>